<name>A0ABS8ABU0_9BACT</name>
<evidence type="ECO:0000313" key="2">
    <source>
        <dbReference type="EMBL" id="MCB2377893.1"/>
    </source>
</evidence>
<dbReference type="InterPro" id="IPR000782">
    <property type="entry name" value="FAS1_domain"/>
</dbReference>
<dbReference type="PANTHER" id="PTHR10900:SF77">
    <property type="entry name" value="FI19380P1"/>
    <property type="match status" value="1"/>
</dbReference>
<feature type="domain" description="FAS1" evidence="1">
    <location>
        <begin position="11"/>
        <end position="148"/>
    </location>
</feature>
<gene>
    <name evidence="2" type="ORF">LGH70_09890</name>
</gene>
<keyword evidence="3" id="KW-1185">Reference proteome</keyword>
<organism evidence="2 3">
    <name type="scientific">Hymenobacter nitidus</name>
    <dbReference type="NCBI Taxonomy" id="2880929"/>
    <lineage>
        <taxon>Bacteria</taxon>
        <taxon>Pseudomonadati</taxon>
        <taxon>Bacteroidota</taxon>
        <taxon>Cytophagia</taxon>
        <taxon>Cytophagales</taxon>
        <taxon>Hymenobacteraceae</taxon>
        <taxon>Hymenobacter</taxon>
    </lineage>
</organism>
<reference evidence="2" key="1">
    <citation type="submission" date="2021-10" db="EMBL/GenBank/DDBJ databases">
        <authorList>
            <person name="Dean J.D."/>
            <person name="Kim M.K."/>
            <person name="Newey C.N."/>
            <person name="Stoker T.S."/>
            <person name="Thompson D.W."/>
            <person name="Grose J.H."/>
        </authorList>
    </citation>
    <scope>NUCLEOTIDE SEQUENCE</scope>
    <source>
        <strain evidence="2">BT635</strain>
    </source>
</reference>
<sequence>MLVGGTLMTPDKDIVNNAVNSTDHTTLVSALAAAGLVETLKGAGPYTVFAPTNAAFDKLPAGAVTTLMIPENKQKLRALLTYHVVPGRLSAADLLDGQALTTLTGETLTVVRKDDAVLLRDAKGSLALVLIPNIMSSNGVTHVVDAVLAPAK</sequence>
<dbReference type="PANTHER" id="PTHR10900">
    <property type="entry name" value="PERIOSTIN-RELATED"/>
    <property type="match status" value="1"/>
</dbReference>
<comment type="caution">
    <text evidence="2">The sequence shown here is derived from an EMBL/GenBank/DDBJ whole genome shotgun (WGS) entry which is preliminary data.</text>
</comment>
<protein>
    <submittedName>
        <fullName evidence="2">Fasciclin domain-containing protein</fullName>
    </submittedName>
</protein>
<dbReference type="InterPro" id="IPR050904">
    <property type="entry name" value="Adhesion/Biosynth-related"/>
</dbReference>
<dbReference type="EMBL" id="JAJADQ010000004">
    <property type="protein sequence ID" value="MCB2377893.1"/>
    <property type="molecule type" value="Genomic_DNA"/>
</dbReference>
<dbReference type="SUPFAM" id="SSF82153">
    <property type="entry name" value="FAS1 domain"/>
    <property type="match status" value="1"/>
</dbReference>
<dbReference type="InterPro" id="IPR036378">
    <property type="entry name" value="FAS1_dom_sf"/>
</dbReference>
<accession>A0ABS8ABU0</accession>
<dbReference type="Pfam" id="PF02469">
    <property type="entry name" value="Fasciclin"/>
    <property type="match status" value="1"/>
</dbReference>
<evidence type="ECO:0000259" key="1">
    <source>
        <dbReference type="PROSITE" id="PS50213"/>
    </source>
</evidence>
<dbReference type="SMART" id="SM00554">
    <property type="entry name" value="FAS1"/>
    <property type="match status" value="1"/>
</dbReference>
<evidence type="ECO:0000313" key="3">
    <source>
        <dbReference type="Proteomes" id="UP001165297"/>
    </source>
</evidence>
<dbReference type="PROSITE" id="PS50213">
    <property type="entry name" value="FAS1"/>
    <property type="match status" value="1"/>
</dbReference>
<dbReference type="Proteomes" id="UP001165297">
    <property type="component" value="Unassembled WGS sequence"/>
</dbReference>
<dbReference type="Gene3D" id="2.30.180.10">
    <property type="entry name" value="FAS1 domain"/>
    <property type="match status" value="1"/>
</dbReference>
<proteinExistence type="predicted"/>